<evidence type="ECO:0000256" key="3">
    <source>
        <dbReference type="ARBA" id="ARBA00011245"/>
    </source>
</evidence>
<dbReference type="GO" id="GO:0006284">
    <property type="term" value="P:base-excision repair"/>
    <property type="evidence" value="ECO:0007669"/>
    <property type="project" value="InterPro"/>
</dbReference>
<evidence type="ECO:0000256" key="13">
    <source>
        <dbReference type="ARBA" id="ARBA00023295"/>
    </source>
</evidence>
<dbReference type="Proteomes" id="UP000076567">
    <property type="component" value="Unassembled WGS sequence"/>
</dbReference>
<dbReference type="PROSITE" id="PS51066">
    <property type="entry name" value="ZF_FPG_2"/>
    <property type="match status" value="1"/>
</dbReference>
<accession>A0A163Q4F2</accession>
<evidence type="ECO:0000259" key="16">
    <source>
        <dbReference type="PROSITE" id="PS51066"/>
    </source>
</evidence>
<dbReference type="OrthoDB" id="9800855at2"/>
<keyword evidence="8 15" id="KW-0862">Zinc</keyword>
<dbReference type="FunFam" id="3.20.190.10:FF:000001">
    <property type="entry name" value="Formamidopyrimidine-DNA glycosylase"/>
    <property type="match status" value="1"/>
</dbReference>
<comment type="caution">
    <text evidence="18">The sequence shown here is derived from an EMBL/GenBank/DDBJ whole genome shotgun (WGS) entry which is preliminary data.</text>
</comment>
<dbReference type="Gene3D" id="1.10.8.50">
    <property type="match status" value="1"/>
</dbReference>
<feature type="binding site" evidence="15">
    <location>
        <position position="154"/>
    </location>
    <ligand>
        <name>DNA</name>
        <dbReference type="ChEBI" id="CHEBI:16991"/>
    </ligand>
</feature>
<evidence type="ECO:0000256" key="6">
    <source>
        <dbReference type="ARBA" id="ARBA00022771"/>
    </source>
</evidence>
<comment type="similarity">
    <text evidence="2 15">Belongs to the FPG family.</text>
</comment>
<evidence type="ECO:0000256" key="2">
    <source>
        <dbReference type="ARBA" id="ARBA00009409"/>
    </source>
</evidence>
<dbReference type="Pfam" id="PF06831">
    <property type="entry name" value="H2TH"/>
    <property type="match status" value="1"/>
</dbReference>
<dbReference type="HAMAP" id="MF_00103">
    <property type="entry name" value="Fapy_DNA_glycosyl"/>
    <property type="match status" value="1"/>
</dbReference>
<dbReference type="PROSITE" id="PS01242">
    <property type="entry name" value="ZF_FPG_1"/>
    <property type="match status" value="1"/>
</dbReference>
<feature type="active site" description="Proton donor" evidence="15">
    <location>
        <position position="3"/>
    </location>
</feature>
<dbReference type="NCBIfam" id="NF002211">
    <property type="entry name" value="PRK01103.1"/>
    <property type="match status" value="1"/>
</dbReference>
<name>A0A163Q4F2_9BACL</name>
<dbReference type="EMBL" id="LRFC01000037">
    <property type="protein sequence ID" value="KZE64546.1"/>
    <property type="molecule type" value="Genomic_DNA"/>
</dbReference>
<evidence type="ECO:0000313" key="18">
    <source>
        <dbReference type="EMBL" id="KZE64546.1"/>
    </source>
</evidence>
<evidence type="ECO:0000256" key="12">
    <source>
        <dbReference type="ARBA" id="ARBA00023268"/>
    </source>
</evidence>
<evidence type="ECO:0000256" key="15">
    <source>
        <dbReference type="HAMAP-Rule" id="MF_00103"/>
    </source>
</evidence>
<evidence type="ECO:0000256" key="1">
    <source>
        <dbReference type="ARBA" id="ARBA00001668"/>
    </source>
</evidence>
<dbReference type="GO" id="GO:0140078">
    <property type="term" value="F:class I DNA-(apurinic or apyrimidinic site) endonuclease activity"/>
    <property type="evidence" value="ECO:0007669"/>
    <property type="project" value="UniProtKB-EC"/>
</dbReference>
<dbReference type="GO" id="GO:0008270">
    <property type="term" value="F:zinc ion binding"/>
    <property type="evidence" value="ECO:0007669"/>
    <property type="project" value="UniProtKB-UniRule"/>
</dbReference>
<organism evidence="18 19">
    <name type="scientific">Fictibacillus phosphorivorans</name>
    <dbReference type="NCBI Taxonomy" id="1221500"/>
    <lineage>
        <taxon>Bacteria</taxon>
        <taxon>Bacillati</taxon>
        <taxon>Bacillota</taxon>
        <taxon>Bacilli</taxon>
        <taxon>Bacillales</taxon>
        <taxon>Fictibacillaceae</taxon>
        <taxon>Fictibacillus</taxon>
    </lineage>
</organism>
<dbReference type="SMART" id="SM01232">
    <property type="entry name" value="H2TH"/>
    <property type="match status" value="1"/>
</dbReference>
<dbReference type="GO" id="GO:0003690">
    <property type="term" value="F:double-stranded DNA binding"/>
    <property type="evidence" value="ECO:0007669"/>
    <property type="project" value="UniProtKB-ARBA"/>
</dbReference>
<feature type="binding site" evidence="15">
    <location>
        <position position="111"/>
    </location>
    <ligand>
        <name>DNA</name>
        <dbReference type="ChEBI" id="CHEBI:16991"/>
    </ligand>
</feature>
<dbReference type="PANTHER" id="PTHR22993:SF9">
    <property type="entry name" value="FORMAMIDOPYRIMIDINE-DNA GLYCOSYLASE"/>
    <property type="match status" value="1"/>
</dbReference>
<keyword evidence="4 15" id="KW-0479">Metal-binding</keyword>
<dbReference type="Pfam" id="PF01149">
    <property type="entry name" value="Fapy_DNA_glyco"/>
    <property type="match status" value="1"/>
</dbReference>
<dbReference type="GO" id="GO:0003684">
    <property type="term" value="F:damaged DNA binding"/>
    <property type="evidence" value="ECO:0007669"/>
    <property type="project" value="InterPro"/>
</dbReference>
<keyword evidence="13 15" id="KW-0326">Glycosidase</keyword>
<sequence>MPELPEVENVKNTLNQFLPGKVIRDVKIYWDNIIKHPGTEEFVMKLKGQTFEKVYRRGKFLIFHLSEDSLVSHLRMEGKYGLFETDGLTDKHTHVVFEFTDGTELRYRDVRKFGTMHLYPKGTEESHAPLKTLGIEPLSDSLTAALMKKLFSNRKRNIKAVLLDQTLLAGLGNIYVDEVLFQAGIHPETPANELSLHRLKKLKIAITDILSESVKHGGSSIRSYTNAMGETGGFQLRLFVYGRKNEACRICGTEIERLVVAGRGTHICRSCQR</sequence>
<dbReference type="PANTHER" id="PTHR22993">
    <property type="entry name" value="FORMAMIDOPYRIMIDINE-DNA GLYCOSYLASE"/>
    <property type="match status" value="1"/>
</dbReference>
<dbReference type="RefSeq" id="WP_066243662.1">
    <property type="nucleotide sequence ID" value="NZ_LRFC01000037.1"/>
</dbReference>
<feature type="active site" description="Schiff-base intermediate with DNA" evidence="15">
    <location>
        <position position="2"/>
    </location>
</feature>
<dbReference type="InterPro" id="IPR012319">
    <property type="entry name" value="FPG_cat"/>
</dbReference>
<keyword evidence="11 15" id="KW-0456">Lyase</keyword>
<dbReference type="SMART" id="SM00898">
    <property type="entry name" value="Fapy_DNA_glyco"/>
    <property type="match status" value="1"/>
</dbReference>
<keyword evidence="6 15" id="KW-0863">Zinc-finger</keyword>
<dbReference type="NCBIfam" id="TIGR00577">
    <property type="entry name" value="fpg"/>
    <property type="match status" value="1"/>
</dbReference>
<proteinExistence type="inferred from homology"/>
<feature type="domain" description="FPG-type" evidence="16">
    <location>
        <begin position="239"/>
        <end position="273"/>
    </location>
</feature>
<comment type="function">
    <text evidence="15">Involved in base excision repair of DNA damaged by oxidation or by mutagenic agents. Acts as DNA glycosylase that recognizes and removes damaged bases. Has a preference for oxidized purines, such as 7,8-dihydro-8-oxoguanine (8-oxoG). Has AP (apurinic/apyrimidinic) lyase activity and introduces nicks in the DNA strand. Cleaves the DNA backbone by beta-delta elimination to generate a single-strand break at the site of the removed base with both 3'- and 5'-phosphates.</text>
</comment>
<reference evidence="19" key="1">
    <citation type="submission" date="2016-01" db="EMBL/GenBank/DDBJ databases">
        <title>Draft genome of Chromobacterium sp. F49.</title>
        <authorList>
            <person name="Hong K.W."/>
        </authorList>
    </citation>
    <scope>NUCLEOTIDE SEQUENCE [LARGE SCALE GENOMIC DNA]</scope>
    <source>
        <strain evidence="19">P7IIIA</strain>
    </source>
</reference>
<dbReference type="AlphaFoldDB" id="A0A163Q4F2"/>
<dbReference type="InterPro" id="IPR020629">
    <property type="entry name" value="FPG_Glyclase"/>
</dbReference>
<dbReference type="SUPFAM" id="SSF57716">
    <property type="entry name" value="Glucocorticoid receptor-like (DNA-binding domain)"/>
    <property type="match status" value="1"/>
</dbReference>
<dbReference type="InterPro" id="IPR000214">
    <property type="entry name" value="Znf_DNA_glyclase/AP_lyase"/>
</dbReference>
<evidence type="ECO:0000313" key="19">
    <source>
        <dbReference type="Proteomes" id="UP000076567"/>
    </source>
</evidence>
<keyword evidence="19" id="KW-1185">Reference proteome</keyword>
<evidence type="ECO:0000256" key="4">
    <source>
        <dbReference type="ARBA" id="ARBA00022723"/>
    </source>
</evidence>
<dbReference type="InterPro" id="IPR010979">
    <property type="entry name" value="Ribosomal_uS13-like_H2TH"/>
</dbReference>
<keyword evidence="7 15" id="KW-0378">Hydrolase</keyword>
<dbReference type="GO" id="GO:0034039">
    <property type="term" value="F:8-oxo-7,8-dihydroguanine DNA N-glycosylase activity"/>
    <property type="evidence" value="ECO:0007669"/>
    <property type="project" value="TreeGrafter"/>
</dbReference>
<keyword evidence="5 15" id="KW-0227">DNA damage</keyword>
<dbReference type="FunFam" id="1.10.8.50:FF:000003">
    <property type="entry name" value="Formamidopyrimidine-DNA glycosylase"/>
    <property type="match status" value="1"/>
</dbReference>
<comment type="subunit">
    <text evidence="3 15">Monomer.</text>
</comment>
<feature type="domain" description="Formamidopyrimidine-DNA glycosylase catalytic" evidence="17">
    <location>
        <begin position="2"/>
        <end position="114"/>
    </location>
</feature>
<feature type="binding site" evidence="15">
    <location>
        <position position="92"/>
    </location>
    <ligand>
        <name>DNA</name>
        <dbReference type="ChEBI" id="CHEBI:16991"/>
    </ligand>
</feature>
<evidence type="ECO:0000256" key="14">
    <source>
        <dbReference type="ARBA" id="ARBA00044632"/>
    </source>
</evidence>
<dbReference type="InterPro" id="IPR010663">
    <property type="entry name" value="Znf_FPG/IleRS"/>
</dbReference>
<gene>
    <name evidence="15" type="primary">mutM</name>
    <name evidence="15" type="synonym">fpg</name>
    <name evidence="18" type="ORF">AWM68_10395</name>
</gene>
<keyword evidence="10 15" id="KW-0234">DNA repair</keyword>
<evidence type="ECO:0000256" key="9">
    <source>
        <dbReference type="ARBA" id="ARBA00023125"/>
    </source>
</evidence>
<evidence type="ECO:0000256" key="11">
    <source>
        <dbReference type="ARBA" id="ARBA00023239"/>
    </source>
</evidence>
<dbReference type="Pfam" id="PF06827">
    <property type="entry name" value="zf-FPG_IleRS"/>
    <property type="match status" value="1"/>
</dbReference>
<dbReference type="EC" id="3.2.2.23" evidence="15"/>
<comment type="catalytic activity">
    <reaction evidence="14 15">
        <text>2'-deoxyribonucleotide-(2'-deoxyribose 5'-phosphate)-2'-deoxyribonucleotide-DNA = a 3'-end 2'-deoxyribonucleotide-(2,3-dehydro-2,3-deoxyribose 5'-phosphate)-DNA + a 5'-end 5'-phospho-2'-deoxyribonucleoside-DNA + H(+)</text>
        <dbReference type="Rhea" id="RHEA:66592"/>
        <dbReference type="Rhea" id="RHEA-COMP:13180"/>
        <dbReference type="Rhea" id="RHEA-COMP:16897"/>
        <dbReference type="Rhea" id="RHEA-COMP:17067"/>
        <dbReference type="ChEBI" id="CHEBI:15378"/>
        <dbReference type="ChEBI" id="CHEBI:136412"/>
        <dbReference type="ChEBI" id="CHEBI:157695"/>
        <dbReference type="ChEBI" id="CHEBI:167181"/>
        <dbReference type="EC" id="4.2.99.18"/>
    </reaction>
</comment>
<dbReference type="SUPFAM" id="SSF81624">
    <property type="entry name" value="N-terminal domain of MutM-like DNA repair proteins"/>
    <property type="match status" value="1"/>
</dbReference>
<comment type="catalytic activity">
    <reaction evidence="1 15">
        <text>Hydrolysis of DNA containing ring-opened 7-methylguanine residues, releasing 2,6-diamino-4-hydroxy-5-(N-methyl)formamidopyrimidine.</text>
        <dbReference type="EC" id="3.2.2.23"/>
    </reaction>
</comment>
<dbReference type="EC" id="4.2.99.18" evidence="15"/>
<keyword evidence="9 15" id="KW-0238">DNA-binding</keyword>
<dbReference type="InterPro" id="IPR015886">
    <property type="entry name" value="H2TH_FPG"/>
</dbReference>
<evidence type="ECO:0000256" key="10">
    <source>
        <dbReference type="ARBA" id="ARBA00023204"/>
    </source>
</evidence>
<evidence type="ECO:0000256" key="7">
    <source>
        <dbReference type="ARBA" id="ARBA00022801"/>
    </source>
</evidence>
<feature type="active site" description="Proton donor; for delta-elimination activity" evidence="15">
    <location>
        <position position="263"/>
    </location>
</feature>
<dbReference type="InterPro" id="IPR035937">
    <property type="entry name" value="FPG_N"/>
</dbReference>
<evidence type="ECO:0000256" key="8">
    <source>
        <dbReference type="ARBA" id="ARBA00022833"/>
    </source>
</evidence>
<dbReference type="CDD" id="cd08966">
    <property type="entry name" value="EcFpg-like_N"/>
    <property type="match status" value="1"/>
</dbReference>
<evidence type="ECO:0000256" key="5">
    <source>
        <dbReference type="ARBA" id="ARBA00022763"/>
    </source>
</evidence>
<dbReference type="InterPro" id="IPR015887">
    <property type="entry name" value="DNA_glyclase_Znf_dom_DNA_BS"/>
</dbReference>
<protein>
    <recommendedName>
        <fullName evidence="15">Formamidopyrimidine-DNA glycosylase</fullName>
        <shortName evidence="15">Fapy-DNA glycosylase</shortName>
        <ecNumber evidence="15">3.2.2.23</ecNumber>
    </recommendedName>
    <alternativeName>
        <fullName evidence="15">DNA-(apurinic or apyrimidinic site) lyase MutM</fullName>
        <shortName evidence="15">AP lyase MutM</shortName>
        <ecNumber evidence="15">4.2.99.18</ecNumber>
    </alternativeName>
</protein>
<dbReference type="SUPFAM" id="SSF46946">
    <property type="entry name" value="S13-like H2TH domain"/>
    <property type="match status" value="1"/>
</dbReference>
<feature type="active site" description="Proton donor; for beta-elimination activity" evidence="15">
    <location>
        <position position="59"/>
    </location>
</feature>
<dbReference type="PROSITE" id="PS51068">
    <property type="entry name" value="FPG_CAT"/>
    <property type="match status" value="1"/>
</dbReference>
<dbReference type="Gene3D" id="3.20.190.10">
    <property type="entry name" value="MutM-like, N-terminal"/>
    <property type="match status" value="1"/>
</dbReference>
<keyword evidence="12 15" id="KW-0511">Multifunctional enzyme</keyword>
<evidence type="ECO:0000259" key="17">
    <source>
        <dbReference type="PROSITE" id="PS51068"/>
    </source>
</evidence>
<comment type="cofactor">
    <cofactor evidence="15">
        <name>Zn(2+)</name>
        <dbReference type="ChEBI" id="CHEBI:29105"/>
    </cofactor>
    <text evidence="15">Binds 1 zinc ion per subunit.</text>
</comment>